<dbReference type="AlphaFoldDB" id="A0A0F9IHQ4"/>
<protein>
    <submittedName>
        <fullName evidence="1">Uncharacterized protein</fullName>
    </submittedName>
</protein>
<gene>
    <name evidence="1" type="ORF">LCGC14_1578610</name>
</gene>
<organism evidence="1">
    <name type="scientific">marine sediment metagenome</name>
    <dbReference type="NCBI Taxonomy" id="412755"/>
    <lineage>
        <taxon>unclassified sequences</taxon>
        <taxon>metagenomes</taxon>
        <taxon>ecological metagenomes</taxon>
    </lineage>
</organism>
<comment type="caution">
    <text evidence="1">The sequence shown here is derived from an EMBL/GenBank/DDBJ whole genome shotgun (WGS) entry which is preliminary data.</text>
</comment>
<proteinExistence type="predicted"/>
<evidence type="ECO:0000313" key="1">
    <source>
        <dbReference type="EMBL" id="KKM27057.1"/>
    </source>
</evidence>
<accession>A0A0F9IHQ4</accession>
<name>A0A0F9IHQ4_9ZZZZ</name>
<feature type="non-terminal residue" evidence="1">
    <location>
        <position position="1"/>
    </location>
</feature>
<sequence length="152" mass="17309">LSAPKAVASCPSLLERNQMKQPIIKKLEKKYFNEGGYDVEIPIPQETGDYGNPLFSFELFPGKKTKDGYYIEKIIVGIPHLVKIGYTAQRQIICRMKAIDLGESIREEGSWFHTQFCDVHKVPVIEIYPPRGAKYLKITNLYTSVGGDVEWQ</sequence>
<reference evidence="1" key="1">
    <citation type="journal article" date="2015" name="Nature">
        <title>Complex archaea that bridge the gap between prokaryotes and eukaryotes.</title>
        <authorList>
            <person name="Spang A."/>
            <person name="Saw J.H."/>
            <person name="Jorgensen S.L."/>
            <person name="Zaremba-Niedzwiedzka K."/>
            <person name="Martijn J."/>
            <person name="Lind A.E."/>
            <person name="van Eijk R."/>
            <person name="Schleper C."/>
            <person name="Guy L."/>
            <person name="Ettema T.J."/>
        </authorList>
    </citation>
    <scope>NUCLEOTIDE SEQUENCE</scope>
</reference>
<dbReference type="EMBL" id="LAZR01012394">
    <property type="protein sequence ID" value="KKM27057.1"/>
    <property type="molecule type" value="Genomic_DNA"/>
</dbReference>